<dbReference type="OrthoDB" id="9791543at2"/>
<evidence type="ECO:0000256" key="2">
    <source>
        <dbReference type="ARBA" id="ARBA00022840"/>
    </source>
</evidence>
<evidence type="ECO:0000259" key="3">
    <source>
        <dbReference type="Pfam" id="PF06414"/>
    </source>
</evidence>
<keyword evidence="2" id="KW-0067">ATP-binding</keyword>
<feature type="domain" description="Zeta toxin" evidence="3">
    <location>
        <begin position="4"/>
        <end position="136"/>
    </location>
</feature>
<dbReference type="EMBL" id="QRDT01000010">
    <property type="protein sequence ID" value="RED34401.1"/>
    <property type="molecule type" value="Genomic_DNA"/>
</dbReference>
<reference evidence="4 7" key="2">
    <citation type="submission" date="2018-07" db="EMBL/GenBank/DDBJ databases">
        <title>Genomic Encyclopedia of Archaeal and Bacterial Type Strains, Phase II (KMG-II): from individual species to whole genera.</title>
        <authorList>
            <person name="Goeker M."/>
        </authorList>
    </citation>
    <scope>NUCLEOTIDE SEQUENCE [LARGE SCALE GENOMIC DNA]</scope>
    <source>
        <strain evidence="4 7">JA575</strain>
    </source>
</reference>
<dbReference type="RefSeq" id="WP_114358133.1">
    <property type="nucleotide sequence ID" value="NZ_QRDT01000010.1"/>
</dbReference>
<dbReference type="AlphaFoldDB" id="A0A336JNA5"/>
<keyword evidence="7" id="KW-1185">Reference proteome</keyword>
<dbReference type="Proteomes" id="UP000256343">
    <property type="component" value="Unassembled WGS sequence"/>
</dbReference>
<accession>A0A336JNA5</accession>
<evidence type="ECO:0000256" key="1">
    <source>
        <dbReference type="ARBA" id="ARBA00022741"/>
    </source>
</evidence>
<dbReference type="PANTHER" id="PTHR39206">
    <property type="entry name" value="SLL8004 PROTEIN"/>
    <property type="match status" value="1"/>
</dbReference>
<evidence type="ECO:0000313" key="5">
    <source>
        <dbReference type="EMBL" id="SSW91070.1"/>
    </source>
</evidence>
<proteinExistence type="predicted"/>
<dbReference type="Pfam" id="PF06414">
    <property type="entry name" value="Zeta_toxin"/>
    <property type="match status" value="1"/>
</dbReference>
<dbReference type="EMBL" id="UFQQ01000010">
    <property type="protein sequence ID" value="SSW91070.1"/>
    <property type="molecule type" value="Genomic_DNA"/>
</dbReference>
<evidence type="ECO:0000313" key="4">
    <source>
        <dbReference type="EMBL" id="RED34401.1"/>
    </source>
</evidence>
<name>A0A336JNA5_9BRAD</name>
<dbReference type="InterPro" id="IPR027417">
    <property type="entry name" value="P-loop_NTPase"/>
</dbReference>
<evidence type="ECO:0000313" key="7">
    <source>
        <dbReference type="Proteomes" id="UP000256343"/>
    </source>
</evidence>
<dbReference type="Proteomes" id="UP000252631">
    <property type="component" value="Unassembled WGS sequence"/>
</dbReference>
<keyword evidence="1" id="KW-0547">Nucleotide-binding</keyword>
<sequence>MSDAPFLLVIAGPNGSGKSTLVDYLMEAGIDFGKHINADQIATTLDLPEPRRSKQAQQIADFQRQTCLDRRLDFSFETVMSHPSKVDFMIRADDAGYDVTLYFVCTSDPDINVSRVENRVAAGGHDVPRDRIMARYHRALGLLPSAALIAKRTVLFDNSAIVGFLPNSLLPNQKSGLRPVGEVLRDGNSYDVMLEADVPAWVVEHLVSPLDSLAHQAEGKLLLTISQKPNGLG</sequence>
<reference evidence="5 6" key="1">
    <citation type="submission" date="2017-08" db="EMBL/GenBank/DDBJ databases">
        <authorList>
            <person name="de Groot N.N."/>
        </authorList>
    </citation>
    <scope>NUCLEOTIDE SEQUENCE [LARGE SCALE GENOMIC DNA]</scope>
    <source>
        <strain evidence="5 6">JA575</strain>
    </source>
</reference>
<dbReference type="Gene3D" id="3.40.50.300">
    <property type="entry name" value="P-loop containing nucleotide triphosphate hydrolases"/>
    <property type="match status" value="1"/>
</dbReference>
<dbReference type="InterPro" id="IPR010488">
    <property type="entry name" value="Zeta_toxin_domain"/>
</dbReference>
<organism evidence="5 6">
    <name type="scientific">Rhodopseudomonas pentothenatexigens</name>
    <dbReference type="NCBI Taxonomy" id="999699"/>
    <lineage>
        <taxon>Bacteria</taxon>
        <taxon>Pseudomonadati</taxon>
        <taxon>Pseudomonadota</taxon>
        <taxon>Alphaproteobacteria</taxon>
        <taxon>Hyphomicrobiales</taxon>
        <taxon>Nitrobacteraceae</taxon>
        <taxon>Rhodopseudomonas</taxon>
    </lineage>
</organism>
<dbReference type="SUPFAM" id="SSF52540">
    <property type="entry name" value="P-loop containing nucleoside triphosphate hydrolases"/>
    <property type="match status" value="1"/>
</dbReference>
<dbReference type="PANTHER" id="PTHR39206:SF1">
    <property type="entry name" value="SLL8004 PROTEIN"/>
    <property type="match status" value="1"/>
</dbReference>
<protein>
    <submittedName>
        <fullName evidence="4 5">ABC-type ATPase</fullName>
    </submittedName>
</protein>
<gene>
    <name evidence="4" type="ORF">BJ125_11037</name>
    <name evidence="5" type="ORF">SAMN05892882_11037</name>
</gene>
<dbReference type="GO" id="GO:0005524">
    <property type="term" value="F:ATP binding"/>
    <property type="evidence" value="ECO:0007669"/>
    <property type="project" value="UniProtKB-KW"/>
</dbReference>
<evidence type="ECO:0000313" key="6">
    <source>
        <dbReference type="Proteomes" id="UP000252631"/>
    </source>
</evidence>
<dbReference type="GO" id="GO:0016301">
    <property type="term" value="F:kinase activity"/>
    <property type="evidence" value="ECO:0007669"/>
    <property type="project" value="InterPro"/>
</dbReference>